<feature type="compositionally biased region" description="Polar residues" evidence="2">
    <location>
        <begin position="692"/>
        <end position="715"/>
    </location>
</feature>
<gene>
    <name evidence="3" type="ORF">BCR42DRAFT_448793</name>
</gene>
<accession>A0A1X2IQE4</accession>
<feature type="repeat" description="PPR" evidence="1">
    <location>
        <begin position="1082"/>
        <end position="1116"/>
    </location>
</feature>
<evidence type="ECO:0008006" key="5">
    <source>
        <dbReference type="Google" id="ProtNLM"/>
    </source>
</evidence>
<feature type="repeat" description="PPR" evidence="1">
    <location>
        <begin position="1010"/>
        <end position="1045"/>
    </location>
</feature>
<dbReference type="AlphaFoldDB" id="A0A1X2IQE4"/>
<dbReference type="GO" id="GO:0005739">
    <property type="term" value="C:mitochondrion"/>
    <property type="evidence" value="ECO:0007669"/>
    <property type="project" value="TreeGrafter"/>
</dbReference>
<dbReference type="InterPro" id="IPR002885">
    <property type="entry name" value="PPR_rpt"/>
</dbReference>
<feature type="compositionally biased region" description="Low complexity" evidence="2">
    <location>
        <begin position="676"/>
        <end position="687"/>
    </location>
</feature>
<feature type="compositionally biased region" description="Polar residues" evidence="2">
    <location>
        <begin position="49"/>
        <end position="58"/>
    </location>
</feature>
<dbReference type="InterPro" id="IPR011990">
    <property type="entry name" value="TPR-like_helical_dom_sf"/>
</dbReference>
<dbReference type="PANTHER" id="PTHR47934:SF6">
    <property type="entry name" value="MITOCHONDRIAL GROUP I INTRON SPLICING FACTOR CCM1-RELATED"/>
    <property type="match status" value="1"/>
</dbReference>
<feature type="repeat" description="PPR" evidence="1">
    <location>
        <begin position="423"/>
        <end position="457"/>
    </location>
</feature>
<dbReference type="Pfam" id="PF13812">
    <property type="entry name" value="PPR_3"/>
    <property type="match status" value="4"/>
</dbReference>
<dbReference type="EMBL" id="MCGE01000006">
    <property type="protein sequence ID" value="ORZ20500.1"/>
    <property type="molecule type" value="Genomic_DNA"/>
</dbReference>
<evidence type="ECO:0000256" key="1">
    <source>
        <dbReference type="PROSITE-ProRule" id="PRU00708"/>
    </source>
</evidence>
<dbReference type="OrthoDB" id="411857at2759"/>
<evidence type="ECO:0000256" key="2">
    <source>
        <dbReference type="SAM" id="MobiDB-lite"/>
    </source>
</evidence>
<feature type="region of interest" description="Disordered" evidence="2">
    <location>
        <begin position="676"/>
        <end position="716"/>
    </location>
</feature>
<dbReference type="Gene3D" id="1.25.40.10">
    <property type="entry name" value="Tetratricopeptide repeat domain"/>
    <property type="match status" value="5"/>
</dbReference>
<feature type="region of interest" description="Disordered" evidence="2">
    <location>
        <begin position="49"/>
        <end position="92"/>
    </location>
</feature>
<name>A0A1X2IQE4_9FUNG</name>
<dbReference type="GO" id="GO:0007005">
    <property type="term" value="P:mitochondrion organization"/>
    <property type="evidence" value="ECO:0007669"/>
    <property type="project" value="TreeGrafter"/>
</dbReference>
<proteinExistence type="predicted"/>
<dbReference type="Pfam" id="PF13041">
    <property type="entry name" value="PPR_2"/>
    <property type="match status" value="1"/>
</dbReference>
<dbReference type="NCBIfam" id="TIGR00756">
    <property type="entry name" value="PPR"/>
    <property type="match status" value="3"/>
</dbReference>
<dbReference type="GO" id="GO:0006396">
    <property type="term" value="P:RNA processing"/>
    <property type="evidence" value="ECO:0007669"/>
    <property type="project" value="TreeGrafter"/>
</dbReference>
<reference evidence="3 4" key="1">
    <citation type="submission" date="2016-07" db="EMBL/GenBank/DDBJ databases">
        <title>Pervasive Adenine N6-methylation of Active Genes in Fungi.</title>
        <authorList>
            <consortium name="DOE Joint Genome Institute"/>
            <person name="Mondo S.J."/>
            <person name="Dannebaum R.O."/>
            <person name="Kuo R.C."/>
            <person name="Labutti K."/>
            <person name="Haridas S."/>
            <person name="Kuo A."/>
            <person name="Salamov A."/>
            <person name="Ahrendt S.R."/>
            <person name="Lipzen A."/>
            <person name="Sullivan W."/>
            <person name="Andreopoulos W.B."/>
            <person name="Clum A."/>
            <person name="Lindquist E."/>
            <person name="Daum C."/>
            <person name="Ramamoorthy G.K."/>
            <person name="Gryganskyi A."/>
            <person name="Culley D."/>
            <person name="Magnuson J.K."/>
            <person name="James T.Y."/>
            <person name="O'Malley M.A."/>
            <person name="Stajich J.E."/>
            <person name="Spatafora J.W."/>
            <person name="Visel A."/>
            <person name="Grigoriev I.V."/>
        </authorList>
    </citation>
    <scope>NUCLEOTIDE SEQUENCE [LARGE SCALE GENOMIC DNA]</scope>
    <source>
        <strain evidence="3 4">NRRL 1336</strain>
    </source>
</reference>
<dbReference type="PROSITE" id="PS51375">
    <property type="entry name" value="PPR"/>
    <property type="match status" value="6"/>
</dbReference>
<dbReference type="STRING" id="90262.A0A1X2IQE4"/>
<dbReference type="InterPro" id="IPR051114">
    <property type="entry name" value="Mito_RNA_Proc_CCM1"/>
</dbReference>
<comment type="caution">
    <text evidence="3">The sequence shown here is derived from an EMBL/GenBank/DDBJ whole genome shotgun (WGS) entry which is preliminary data.</text>
</comment>
<protein>
    <recommendedName>
        <fullName evidence="5">Pentacotripeptide-repeat region of PRORP domain-containing protein</fullName>
    </recommendedName>
</protein>
<feature type="repeat" description="PPR" evidence="1">
    <location>
        <begin position="275"/>
        <end position="309"/>
    </location>
</feature>
<feature type="repeat" description="PPR" evidence="1">
    <location>
        <begin position="865"/>
        <end position="899"/>
    </location>
</feature>
<feature type="repeat" description="PPR" evidence="1">
    <location>
        <begin position="1122"/>
        <end position="1156"/>
    </location>
</feature>
<dbReference type="GO" id="GO:0003729">
    <property type="term" value="F:mRNA binding"/>
    <property type="evidence" value="ECO:0007669"/>
    <property type="project" value="TreeGrafter"/>
</dbReference>
<evidence type="ECO:0000313" key="3">
    <source>
        <dbReference type="EMBL" id="ORZ20500.1"/>
    </source>
</evidence>
<dbReference type="Proteomes" id="UP000193560">
    <property type="component" value="Unassembled WGS sequence"/>
</dbReference>
<evidence type="ECO:0000313" key="4">
    <source>
        <dbReference type="Proteomes" id="UP000193560"/>
    </source>
</evidence>
<feature type="compositionally biased region" description="Low complexity" evidence="2">
    <location>
        <begin position="76"/>
        <end position="90"/>
    </location>
</feature>
<keyword evidence="4" id="KW-1185">Reference proteome</keyword>
<dbReference type="Pfam" id="PF01535">
    <property type="entry name" value="PPR"/>
    <property type="match status" value="3"/>
</dbReference>
<organism evidence="3 4">
    <name type="scientific">Absidia repens</name>
    <dbReference type="NCBI Taxonomy" id="90262"/>
    <lineage>
        <taxon>Eukaryota</taxon>
        <taxon>Fungi</taxon>
        <taxon>Fungi incertae sedis</taxon>
        <taxon>Mucoromycota</taxon>
        <taxon>Mucoromycotina</taxon>
        <taxon>Mucoromycetes</taxon>
        <taxon>Mucorales</taxon>
        <taxon>Cunninghamellaceae</taxon>
        <taxon>Absidia</taxon>
    </lineage>
</organism>
<dbReference type="PANTHER" id="PTHR47934">
    <property type="entry name" value="PENTATRICOPEPTIDE REPEAT-CONTAINING PROTEIN PET309, MITOCHONDRIAL"/>
    <property type="match status" value="1"/>
</dbReference>
<sequence length="1171" mass="131650">MYGAKGTTFLNTVARQSALSKQLTTVHAANKTSAFITTFPARSGKLYTTSRTLNNSDNNNKDQQHLNGNPFAPLARASTSSQQWTSASRSLGRRQQLRFDSSAVAHKQQPELLVEEPNARILELARFKKHGAVLEEFMALGKNLETPLNKQTYQAVMESYGTLHKKNQPLTDMMGVYDEMVKHGIRPTSETYAIVIRSLCARDAEVNRASNVIRRNMDSNMYSSGGTAVNLHPTSVETLAKEGSSLNALESEKNLQRAVAVFEQAVQENQTQAFDVDIYNNLLRGLSYVGNTQDGLFIYEQLENAHVRPNSTTFAMLVSMFGTAGDLKAVRECFREYKSIHRKLPTHDVSYVYNALVFAYVNAGDLTGALRIVEETMVKDKVPVTISPYNKILYRAGLDNNMELISRLMAKLESSNSQLPKPDANTYGVLLSTYCRSNNLDKAHEAYEHLISLPLERQYGHLAEYVTVCLNNKQYDRSLDIVRAMSNQGVGLHVNLCCKVLSSYLETGDIRKTMAAAKEMITLHSKSTYFTANSPLAVMTLDIVKQSDNLKGALDLLQVLNHYSIRSTKEVSQVMMQLYNQTKADPLTWNQFMDTCNERSFYILYESAFKRPCTDGEFSKAVFGLLHDMHVAGIASNPSVFIRVGAHLNKNGLLEDEALWKKTYEEYYPDVNKQLEQQQQESASAAAPVAPTTMNTKEAASTVDQSSTPSPTLSEARSAEALTIALRGDFNKALALMKEKIIDQGLVPTTEAVRDMISLSNKSNLLQTTSAIYNLTVGPFSQHLEPVQRDHAMYILNNNMLIAHARQMDLGNAKKYYDRLRVDGHFPDADAYGCLLACTANDTTDESLDAMVIYEEAKKHKVRPTVYFYNVIISKMAKCRKMDEALKLFTEMNQLGVAPNSVTYASVISACIRCSWEARAVHYFEEMLQMPRYQPRIGVYNSMIQFYVQQRNDRSKALDYFQKLKQANLVPSAHTYKLMIEAYANIPAFDMVTAHGLLTEMKKRHNLNPTATHYATLIKSYGCLHRDVTSAEAVYKEMSKNGIKPNELVYQALMDTYIGNNKMPQAEDLYKTMLLDAKVTSSPYIENLFIKGYGEAGQVEKAAEVFDRMQHEQWSKNDVVREPSTYEAMVKVYMNHDQVDNAKAILEKMKSRDFPVKVVEGVALLVERGPE</sequence>